<name>E3BKK3_9VIBR</name>
<dbReference type="Proteomes" id="UP000002943">
    <property type="component" value="Unassembled WGS sequence"/>
</dbReference>
<keyword evidence="1" id="KW-0812">Transmembrane</keyword>
<accession>E3BKK3</accession>
<sequence>MSMSKRLKRGCYYCLAGLTLVITLSTLGFLSFDENISYQEALLVSQNNTYSLDGTRKYFQIALKDKTIKTILVPSTANCKRGTYIQISVRHSLLTGKDIYSFVGCNLNK</sequence>
<dbReference type="EMBL" id="AEIU01000074">
    <property type="protein sequence ID" value="EFP96588.1"/>
    <property type="molecule type" value="Genomic_DNA"/>
</dbReference>
<reference evidence="2 3" key="1">
    <citation type="journal article" date="2012" name="Int. J. Syst. Evol. Microbiol.">
        <title>Vibrio caribbeanicus sp. nov., isolated from the marine sponge Scleritoderma cyanea.</title>
        <authorList>
            <person name="Hoffmann M."/>
            <person name="Monday S.R."/>
            <person name="Allard M.W."/>
            <person name="Strain E.A."/>
            <person name="Whittaker P."/>
            <person name="Naum M."/>
            <person name="McCarthy P.J."/>
            <person name="Lopez J.V."/>
            <person name="Fischer M."/>
            <person name="Brown E.W."/>
        </authorList>
    </citation>
    <scope>NUCLEOTIDE SEQUENCE [LARGE SCALE GENOMIC DNA]</scope>
    <source>
        <strain evidence="2 3">ATCC BAA-2122</strain>
    </source>
</reference>
<dbReference type="AlphaFoldDB" id="E3BKK3"/>
<keyword evidence="3" id="KW-1185">Reference proteome</keyword>
<keyword evidence="1" id="KW-0472">Membrane</keyword>
<feature type="transmembrane region" description="Helical" evidence="1">
    <location>
        <begin position="12"/>
        <end position="32"/>
    </location>
</feature>
<keyword evidence="1" id="KW-1133">Transmembrane helix</keyword>
<evidence type="ECO:0000313" key="3">
    <source>
        <dbReference type="Proteomes" id="UP000002943"/>
    </source>
</evidence>
<protein>
    <submittedName>
        <fullName evidence="2">Uncharacterized protein</fullName>
    </submittedName>
</protein>
<organism evidence="2 3">
    <name type="scientific">Vibrio caribbeanicus ATCC BAA-2122</name>
    <dbReference type="NCBI Taxonomy" id="796620"/>
    <lineage>
        <taxon>Bacteria</taxon>
        <taxon>Pseudomonadati</taxon>
        <taxon>Pseudomonadota</taxon>
        <taxon>Gammaproteobacteria</taxon>
        <taxon>Vibrionales</taxon>
        <taxon>Vibrionaceae</taxon>
        <taxon>Vibrio</taxon>
    </lineage>
</organism>
<dbReference type="STRING" id="796620.VIBC2010_05429"/>
<comment type="caution">
    <text evidence="2">The sequence shown here is derived from an EMBL/GenBank/DDBJ whole genome shotgun (WGS) entry which is preliminary data.</text>
</comment>
<gene>
    <name evidence="2" type="ORF">VIBC2010_05429</name>
</gene>
<evidence type="ECO:0000256" key="1">
    <source>
        <dbReference type="SAM" id="Phobius"/>
    </source>
</evidence>
<evidence type="ECO:0000313" key="2">
    <source>
        <dbReference type="EMBL" id="EFP96588.1"/>
    </source>
</evidence>
<dbReference type="RefSeq" id="WP_009601569.1">
    <property type="nucleotide sequence ID" value="NZ_AEIU01000074.1"/>
</dbReference>
<proteinExistence type="predicted"/>